<dbReference type="Gene3D" id="2.60.40.10">
    <property type="entry name" value="Immunoglobulins"/>
    <property type="match status" value="1"/>
</dbReference>
<organism evidence="3 4">
    <name type="scientific">Lasiodiplodia hormozganensis</name>
    <dbReference type="NCBI Taxonomy" id="869390"/>
    <lineage>
        <taxon>Eukaryota</taxon>
        <taxon>Fungi</taxon>
        <taxon>Dikarya</taxon>
        <taxon>Ascomycota</taxon>
        <taxon>Pezizomycotina</taxon>
        <taxon>Dothideomycetes</taxon>
        <taxon>Dothideomycetes incertae sedis</taxon>
        <taxon>Botryosphaeriales</taxon>
        <taxon>Botryosphaeriaceae</taxon>
        <taxon>Lasiodiplodia</taxon>
    </lineage>
</organism>
<feature type="compositionally biased region" description="Basic and acidic residues" evidence="1">
    <location>
        <begin position="641"/>
        <end position="654"/>
    </location>
</feature>
<evidence type="ECO:0000256" key="2">
    <source>
        <dbReference type="SAM" id="SignalP"/>
    </source>
</evidence>
<reference evidence="3" key="1">
    <citation type="submission" date="2023-06" db="EMBL/GenBank/DDBJ databases">
        <title>Multi-omics analyses reveal the molecular pathogenesis toolkit of Lasiodiplodia hormozganensis, a cross-kingdom pathogen.</title>
        <authorList>
            <person name="Felix C."/>
            <person name="Meneses R."/>
            <person name="Goncalves M.F.M."/>
            <person name="Tilleman L."/>
            <person name="Duarte A.S."/>
            <person name="Jorrin-Novo J.V."/>
            <person name="Van De Peer Y."/>
            <person name="Deforce D."/>
            <person name="Van Nieuwerburgh F."/>
            <person name="Esteves A.C."/>
            <person name="Alves A."/>
        </authorList>
    </citation>
    <scope>NUCLEOTIDE SEQUENCE</scope>
    <source>
        <strain evidence="3">CBS 339.90</strain>
    </source>
</reference>
<proteinExistence type="predicted"/>
<accession>A0AA40CK47</accession>
<name>A0AA40CK47_9PEZI</name>
<keyword evidence="4" id="KW-1185">Reference proteome</keyword>
<dbReference type="InterPro" id="IPR013783">
    <property type="entry name" value="Ig-like_fold"/>
</dbReference>
<feature type="chain" id="PRO_5041268865" description="Ig-like domain-containing protein" evidence="2">
    <location>
        <begin position="20"/>
        <end position="654"/>
    </location>
</feature>
<keyword evidence="2" id="KW-0732">Signal</keyword>
<evidence type="ECO:0000313" key="4">
    <source>
        <dbReference type="Proteomes" id="UP001175001"/>
    </source>
</evidence>
<dbReference type="AlphaFoldDB" id="A0AA40CK47"/>
<protein>
    <recommendedName>
        <fullName evidence="5">Ig-like domain-containing protein</fullName>
    </recommendedName>
</protein>
<feature type="region of interest" description="Disordered" evidence="1">
    <location>
        <begin position="615"/>
        <end position="654"/>
    </location>
</feature>
<feature type="signal peptide" evidence="2">
    <location>
        <begin position="1"/>
        <end position="19"/>
    </location>
</feature>
<evidence type="ECO:0008006" key="5">
    <source>
        <dbReference type="Google" id="ProtNLM"/>
    </source>
</evidence>
<evidence type="ECO:0000313" key="3">
    <source>
        <dbReference type="EMBL" id="KAK0640069.1"/>
    </source>
</evidence>
<sequence length="654" mass="67916">MRFLAASLASLSWASMVYAAVESFALDGLMDTASVSGTDTNSGGSISVNGYAVTVPKNMIVQFPAAWIPWKDVATNTKLSGYEVSVTGNVVDGVAIAGQIQISQTLLNAGTGVIEKVNIGSNSFKIVGGPTVVINDPNGVYSNGYPDNPAFTADDENPSITAFSGFPMCIPRSTTDPLCPLTNRRTSTNPGKDQNSAVDPLVMAPFIPGDYVEWSGITVGGTVYAYAIVASNVQITTDGSKGEPVYIRMEDAIIGVVDQTTGVAANNEFGDTRFIGYTSDSSNAFAAVTINAIDVDPCTGEETNRVVGSASLKVGDARNKFIWRADSTVATKYTREYRIITAGGIKNTTNGILAGQYVQPVTEWIFPEPTVPGIKPPALNFNVFNNLANGIFQDDFKFGQLSPWPGASAPSVAACAAPKPTSAAAASAVTPKVNVGTPATTIPGALVTLAAKDDSGNNPSILTYSWTQVDGPRVSLAPSQVTAASLSFTAPAQATATPQVKRVFKCTISTGSGASALSASANATITTDATLADTVVIDTYTWTTQQSGTINVVAHTNVLWDQNTTPAGPKFTLQFGTAAGTGFANSGITGVYQGGGKWSFGSRSTNKPNSIRVVSDRKGTAQLTSTTTRKRSAGGSAKLRSKLDKADKDAEGSV</sequence>
<evidence type="ECO:0000256" key="1">
    <source>
        <dbReference type="SAM" id="MobiDB-lite"/>
    </source>
</evidence>
<gene>
    <name evidence="3" type="ORF">DIS24_g9722</name>
</gene>
<dbReference type="EMBL" id="JAUJDW010000090">
    <property type="protein sequence ID" value="KAK0640069.1"/>
    <property type="molecule type" value="Genomic_DNA"/>
</dbReference>
<comment type="caution">
    <text evidence="3">The sequence shown here is derived from an EMBL/GenBank/DDBJ whole genome shotgun (WGS) entry which is preliminary data.</text>
</comment>
<dbReference type="Proteomes" id="UP001175001">
    <property type="component" value="Unassembled WGS sequence"/>
</dbReference>